<comment type="subunit">
    <text evidence="6">Homodimer. Heterotetramer of two MnmE and two MnmG subunits.</text>
</comment>
<keyword evidence="2 6" id="KW-0819">tRNA processing</keyword>
<evidence type="ECO:0000313" key="10">
    <source>
        <dbReference type="Proteomes" id="UP000649151"/>
    </source>
</evidence>
<feature type="binding site" evidence="6">
    <location>
        <begin position="247"/>
        <end position="253"/>
    </location>
    <ligand>
        <name>GTP</name>
        <dbReference type="ChEBI" id="CHEBI:37565"/>
    </ligand>
</feature>
<sequence length="453" mass="49133">MKTIAAIATPLAVGGISVIRLSGEEAISLAEQIFQPVSGKKLSQMEGYTAAYGDIISQGNKIDDGVALVYRAPKSYTGENVVEISCHGGLLVSRNVLRAALEAGAAPAQNGEFTKRAFLNGKMGLTQAEAVMDIINAQSDQAVKSAKTAMEGALYQSIRSVCDQLVAVAGHLSAWVDYPEEEIEQVETSHLLESLQQAESQMKELLEHYDVGRIIREGIETAIVGKPNVGKSTLMNLMSGVQKSIVTDIAGTTRDVVEETVDIGGVILRLADTAGIRDTQDVVEQIGVDMAKKRMLHADLVLAMFDCSEELSDQDKQLIEELRGLPVIAVVNKTDLEQKLDTTYLQQHFQRIVFISAKNTDGIDQLKQTIFSMLELEHIDGSSPMIANERQKNCAQQAYQMIQESIATLQAGFTLDAVTVSIESAIESLLELTGERVTDAVVDEVFSHFCVGK</sequence>
<evidence type="ECO:0000256" key="7">
    <source>
        <dbReference type="RuleBase" id="RU003313"/>
    </source>
</evidence>
<feature type="binding site" evidence="6">
    <location>
        <position position="249"/>
    </location>
    <ligand>
        <name>K(+)</name>
        <dbReference type="ChEBI" id="CHEBI:29103"/>
    </ligand>
</feature>
<dbReference type="InterPro" id="IPR018948">
    <property type="entry name" value="GTP-bd_TrmE_N"/>
</dbReference>
<dbReference type="InterPro" id="IPR027368">
    <property type="entry name" value="MnmE_dom2"/>
</dbReference>
<feature type="binding site" evidence="6">
    <location>
        <position position="252"/>
    </location>
    <ligand>
        <name>K(+)</name>
        <dbReference type="ChEBI" id="CHEBI:29103"/>
    </ligand>
</feature>
<name>A0ABR7ISY2_9CLOT</name>
<gene>
    <name evidence="6 9" type="primary">mnmE</name>
    <name evidence="6" type="synonym">trmE</name>
    <name evidence="9" type="ORF">H8Z77_09520</name>
</gene>
<keyword evidence="5 6" id="KW-0342">GTP-binding</keyword>
<feature type="binding site" evidence="6">
    <location>
        <position position="453"/>
    </location>
    <ligand>
        <name>(6S)-5-formyl-5,6,7,8-tetrahydrofolate</name>
        <dbReference type="ChEBI" id="CHEBI:57457"/>
    </ligand>
</feature>
<dbReference type="Pfam" id="PF01926">
    <property type="entry name" value="MMR_HSR1"/>
    <property type="match status" value="1"/>
</dbReference>
<comment type="similarity">
    <text evidence="1 6 7">Belongs to the TRAFAC class TrmE-Era-EngA-EngB-Septin-like GTPase superfamily. TrmE GTPase family.</text>
</comment>
<dbReference type="HAMAP" id="MF_00379">
    <property type="entry name" value="GTPase_MnmE"/>
    <property type="match status" value="1"/>
</dbReference>
<dbReference type="InterPro" id="IPR025867">
    <property type="entry name" value="MnmE_helical"/>
</dbReference>
<evidence type="ECO:0000256" key="5">
    <source>
        <dbReference type="ARBA" id="ARBA00023134"/>
    </source>
</evidence>
<feature type="binding site" evidence="6">
    <location>
        <position position="122"/>
    </location>
    <ligand>
        <name>(6S)-5-formyl-5,6,7,8-tetrahydrofolate</name>
        <dbReference type="ChEBI" id="CHEBI:57457"/>
    </ligand>
</feature>
<keyword evidence="6" id="KW-0378">Hydrolase</keyword>
<dbReference type="Gene3D" id="1.20.120.430">
    <property type="entry name" value="tRNA modification GTPase MnmE domain 2"/>
    <property type="match status" value="1"/>
</dbReference>
<dbReference type="EC" id="3.6.-.-" evidence="6"/>
<keyword evidence="6" id="KW-0479">Metal-binding</keyword>
<feature type="binding site" evidence="6">
    <location>
        <begin position="272"/>
        <end position="275"/>
    </location>
    <ligand>
        <name>GTP</name>
        <dbReference type="ChEBI" id="CHEBI:37565"/>
    </ligand>
</feature>
<dbReference type="InterPro" id="IPR005225">
    <property type="entry name" value="Small_GTP-bd"/>
</dbReference>
<feature type="binding site" evidence="6">
    <location>
        <position position="83"/>
    </location>
    <ligand>
        <name>(6S)-5-formyl-5,6,7,8-tetrahydrofolate</name>
        <dbReference type="ChEBI" id="CHEBI:57457"/>
    </ligand>
</feature>
<dbReference type="InterPro" id="IPR027266">
    <property type="entry name" value="TrmE/GcvT-like"/>
</dbReference>
<keyword evidence="6" id="KW-0963">Cytoplasm</keyword>
<feature type="binding site" evidence="6">
    <location>
        <position position="253"/>
    </location>
    <ligand>
        <name>Mg(2+)</name>
        <dbReference type="ChEBI" id="CHEBI:18420"/>
    </ligand>
</feature>
<evidence type="ECO:0000256" key="3">
    <source>
        <dbReference type="ARBA" id="ARBA00022741"/>
    </source>
</evidence>
<dbReference type="PROSITE" id="PS51709">
    <property type="entry name" value="G_TRME"/>
    <property type="match status" value="1"/>
</dbReference>
<dbReference type="InterPro" id="IPR004520">
    <property type="entry name" value="GTPase_MnmE"/>
</dbReference>
<keyword evidence="10" id="KW-1185">Reference proteome</keyword>
<dbReference type="Gene3D" id="3.30.1360.120">
    <property type="entry name" value="Probable tRNA modification gtpase trme, domain 1"/>
    <property type="match status" value="1"/>
</dbReference>
<dbReference type="SUPFAM" id="SSF52540">
    <property type="entry name" value="P-loop containing nucleoside triphosphate hydrolases"/>
    <property type="match status" value="1"/>
</dbReference>
<dbReference type="Pfam" id="PF10396">
    <property type="entry name" value="TrmE_N"/>
    <property type="match status" value="1"/>
</dbReference>
<keyword evidence="6" id="KW-0460">Magnesium</keyword>
<organism evidence="9 10">
    <name type="scientific">Clostridium facile</name>
    <dbReference type="NCBI Taxonomy" id="2763035"/>
    <lineage>
        <taxon>Bacteria</taxon>
        <taxon>Bacillati</taxon>
        <taxon>Bacillota</taxon>
        <taxon>Clostridia</taxon>
        <taxon>Eubacteriales</taxon>
        <taxon>Clostridiaceae</taxon>
        <taxon>Clostridium</taxon>
    </lineage>
</organism>
<dbReference type="CDD" id="cd14858">
    <property type="entry name" value="TrmE_N"/>
    <property type="match status" value="1"/>
</dbReference>
<evidence type="ECO:0000256" key="4">
    <source>
        <dbReference type="ARBA" id="ARBA00022958"/>
    </source>
</evidence>
<dbReference type="InterPro" id="IPR031168">
    <property type="entry name" value="G_TrmE"/>
</dbReference>
<comment type="subcellular location">
    <subcellularLocation>
        <location evidence="6">Cytoplasm</location>
    </subcellularLocation>
</comment>
<dbReference type="RefSeq" id="WP_186996857.1">
    <property type="nucleotide sequence ID" value="NZ_JACOQK010000001.1"/>
</dbReference>
<dbReference type="NCBIfam" id="TIGR00450">
    <property type="entry name" value="mnmE_trmE_thdF"/>
    <property type="match status" value="1"/>
</dbReference>
<reference evidence="9 10" key="1">
    <citation type="submission" date="2020-08" db="EMBL/GenBank/DDBJ databases">
        <title>Genome public.</title>
        <authorList>
            <person name="Liu C."/>
            <person name="Sun Q."/>
        </authorList>
    </citation>
    <scope>NUCLEOTIDE SEQUENCE [LARGE SCALE GENOMIC DNA]</scope>
    <source>
        <strain evidence="9 10">NSJ-27</strain>
    </source>
</reference>
<comment type="function">
    <text evidence="6">Exhibits a very high intrinsic GTPase hydrolysis rate. Involved in the addition of a carboxymethylaminomethyl (cmnm) group at the wobble position (U34) of certain tRNAs, forming tRNA-cmnm(5)s(2)U34.</text>
</comment>
<dbReference type="PANTHER" id="PTHR42714:SF2">
    <property type="entry name" value="TRNA MODIFICATION GTPASE GTPBP3, MITOCHONDRIAL"/>
    <property type="match status" value="1"/>
</dbReference>
<evidence type="ECO:0000256" key="2">
    <source>
        <dbReference type="ARBA" id="ARBA00022694"/>
    </source>
</evidence>
<evidence type="ECO:0000259" key="8">
    <source>
        <dbReference type="PROSITE" id="PS51709"/>
    </source>
</evidence>
<dbReference type="EMBL" id="JACOQK010000001">
    <property type="protein sequence ID" value="MBC5788251.1"/>
    <property type="molecule type" value="Genomic_DNA"/>
</dbReference>
<dbReference type="Proteomes" id="UP000649151">
    <property type="component" value="Unassembled WGS sequence"/>
</dbReference>
<feature type="binding site" evidence="6">
    <location>
        <position position="20"/>
    </location>
    <ligand>
        <name>(6S)-5-formyl-5,6,7,8-tetrahydrofolate</name>
        <dbReference type="ChEBI" id="CHEBI:57457"/>
    </ligand>
</feature>
<dbReference type="Gene3D" id="3.40.50.300">
    <property type="entry name" value="P-loop containing nucleotide triphosphate hydrolases"/>
    <property type="match status" value="1"/>
</dbReference>
<proteinExistence type="inferred from homology"/>
<evidence type="ECO:0000256" key="1">
    <source>
        <dbReference type="ARBA" id="ARBA00011043"/>
    </source>
</evidence>
<accession>A0ABR7ISY2</accession>
<feature type="binding site" evidence="6">
    <location>
        <begin position="228"/>
        <end position="233"/>
    </location>
    <ligand>
        <name>GTP</name>
        <dbReference type="ChEBI" id="CHEBI:37565"/>
    </ligand>
</feature>
<dbReference type="InterPro" id="IPR006073">
    <property type="entry name" value="GTP-bd"/>
</dbReference>
<dbReference type="InterPro" id="IPR027417">
    <property type="entry name" value="P-loop_NTPase"/>
</dbReference>
<keyword evidence="4 6" id="KW-0630">Potassium</keyword>
<comment type="caution">
    <text evidence="9">The sequence shown here is derived from an EMBL/GenBank/DDBJ whole genome shotgun (WGS) entry which is preliminary data.</text>
</comment>
<feature type="binding site" evidence="6">
    <location>
        <position position="247"/>
    </location>
    <ligand>
        <name>K(+)</name>
        <dbReference type="ChEBI" id="CHEBI:29103"/>
    </ligand>
</feature>
<evidence type="ECO:0000256" key="6">
    <source>
        <dbReference type="HAMAP-Rule" id="MF_00379"/>
    </source>
</evidence>
<feature type="binding site" evidence="6">
    <location>
        <position position="228"/>
    </location>
    <ligand>
        <name>K(+)</name>
        <dbReference type="ChEBI" id="CHEBI:29103"/>
    </ligand>
</feature>
<dbReference type="NCBIfam" id="TIGR00231">
    <property type="entry name" value="small_GTP"/>
    <property type="match status" value="1"/>
</dbReference>
<comment type="caution">
    <text evidence="6">Lacks conserved residue(s) required for the propagation of feature annotation.</text>
</comment>
<feature type="binding site" evidence="6">
    <location>
        <position position="232"/>
    </location>
    <ligand>
        <name>Mg(2+)</name>
        <dbReference type="ChEBI" id="CHEBI:18420"/>
    </ligand>
</feature>
<feature type="domain" description="TrmE-type G" evidence="8">
    <location>
        <begin position="218"/>
        <end position="375"/>
    </location>
</feature>
<comment type="cofactor">
    <cofactor evidence="6">
        <name>K(+)</name>
        <dbReference type="ChEBI" id="CHEBI:29103"/>
    </cofactor>
    <text evidence="6">Binds 1 potassium ion per subunit.</text>
</comment>
<dbReference type="Pfam" id="PF12631">
    <property type="entry name" value="MnmE_helical"/>
    <property type="match status" value="1"/>
</dbReference>
<protein>
    <recommendedName>
        <fullName evidence="6">tRNA modification GTPase MnmE</fullName>
        <ecNumber evidence="6">3.6.-.-</ecNumber>
    </recommendedName>
</protein>
<dbReference type="CDD" id="cd04164">
    <property type="entry name" value="trmE"/>
    <property type="match status" value="1"/>
</dbReference>
<evidence type="ECO:0000313" key="9">
    <source>
        <dbReference type="EMBL" id="MBC5788251.1"/>
    </source>
</evidence>
<keyword evidence="3 6" id="KW-0547">Nucleotide-binding</keyword>
<dbReference type="PANTHER" id="PTHR42714">
    <property type="entry name" value="TRNA MODIFICATION GTPASE GTPBP3"/>
    <property type="match status" value="1"/>
</dbReference>